<reference evidence="4" key="2">
    <citation type="submission" date="2023-01" db="EMBL/GenBank/DDBJ databases">
        <authorList>
            <person name="Petersen C."/>
        </authorList>
    </citation>
    <scope>NUCLEOTIDE SEQUENCE</scope>
    <source>
        <strain evidence="4">IBT 17514</strain>
    </source>
</reference>
<sequence>MASSIRPVVGIAGATGHLGQHVTSAFLSPLFRDQFSEVILLSRKESSTSASENKKYTTRKYDETNLKDALQGVDILVDTIGHSGHTFKANLARALPHTNVRIYFPSEFGVDHYVHDFPHLEWDQKKKNLALAQELNPSIKICRVFCGLFLEDSIGPWFGFNTKNGKYESVGSSHSPISFTDLGDVGRTVASLAALPDTQIPDTVHIAGDTRSFTEIADIMQAAGADAIQVEEIPLQKHKEEHISTTSWDPANYLRFLIGENKINHTIDAMGNNNDLVNPGEQRWNWKTLNDLAKDTEGQPWRDFEWPPN</sequence>
<dbReference type="AlphaFoldDB" id="A0AAD6MYV5"/>
<dbReference type="InterPro" id="IPR008030">
    <property type="entry name" value="NmrA-like"/>
</dbReference>
<accession>A0AAD6MYV5</accession>
<dbReference type="Gene3D" id="3.40.50.720">
    <property type="entry name" value="NAD(P)-binding Rossmann-like Domain"/>
    <property type="match status" value="1"/>
</dbReference>
<evidence type="ECO:0000313" key="5">
    <source>
        <dbReference type="Proteomes" id="UP001215712"/>
    </source>
</evidence>
<proteinExistence type="predicted"/>
<dbReference type="GO" id="GO:0016491">
    <property type="term" value="F:oxidoreductase activity"/>
    <property type="evidence" value="ECO:0007669"/>
    <property type="project" value="UniProtKB-KW"/>
</dbReference>
<evidence type="ECO:0000256" key="2">
    <source>
        <dbReference type="ARBA" id="ARBA00023002"/>
    </source>
</evidence>
<dbReference type="EMBL" id="JAQJAN010000003">
    <property type="protein sequence ID" value="KAJ5733948.1"/>
    <property type="molecule type" value="Genomic_DNA"/>
</dbReference>
<reference evidence="4" key="1">
    <citation type="journal article" date="2023" name="IMA Fungus">
        <title>Comparative genomic study of the Penicillium genus elucidates a diverse pangenome and 15 lateral gene transfer events.</title>
        <authorList>
            <person name="Petersen C."/>
            <person name="Sorensen T."/>
            <person name="Nielsen M.R."/>
            <person name="Sondergaard T.E."/>
            <person name="Sorensen J.L."/>
            <person name="Fitzpatrick D.A."/>
            <person name="Frisvad J.C."/>
            <person name="Nielsen K.L."/>
        </authorList>
    </citation>
    <scope>NUCLEOTIDE SEQUENCE</scope>
    <source>
        <strain evidence="4">IBT 17514</strain>
    </source>
</reference>
<dbReference type="InterPro" id="IPR036291">
    <property type="entry name" value="NAD(P)-bd_dom_sf"/>
</dbReference>
<evidence type="ECO:0000313" key="4">
    <source>
        <dbReference type="EMBL" id="KAJ5733948.1"/>
    </source>
</evidence>
<protein>
    <recommendedName>
        <fullName evidence="3">NmrA-like domain-containing protein</fullName>
    </recommendedName>
</protein>
<feature type="domain" description="NmrA-like" evidence="3">
    <location>
        <begin position="9"/>
        <end position="243"/>
    </location>
</feature>
<evidence type="ECO:0000259" key="3">
    <source>
        <dbReference type="Pfam" id="PF05368"/>
    </source>
</evidence>
<keyword evidence="5" id="KW-1185">Reference proteome</keyword>
<dbReference type="SUPFAM" id="SSF51735">
    <property type="entry name" value="NAD(P)-binding Rossmann-fold domains"/>
    <property type="match status" value="1"/>
</dbReference>
<gene>
    <name evidence="4" type="ORF">N7493_002734</name>
</gene>
<dbReference type="InterPro" id="IPR051609">
    <property type="entry name" value="NmrA/Isoflavone_reductase-like"/>
</dbReference>
<name>A0AAD6MYV5_9EURO</name>
<comment type="caution">
    <text evidence="4">The sequence shown here is derived from an EMBL/GenBank/DDBJ whole genome shotgun (WGS) entry which is preliminary data.</text>
</comment>
<keyword evidence="1" id="KW-0521">NADP</keyword>
<organism evidence="4 5">
    <name type="scientific">Penicillium malachiteum</name>
    <dbReference type="NCBI Taxonomy" id="1324776"/>
    <lineage>
        <taxon>Eukaryota</taxon>
        <taxon>Fungi</taxon>
        <taxon>Dikarya</taxon>
        <taxon>Ascomycota</taxon>
        <taxon>Pezizomycotina</taxon>
        <taxon>Eurotiomycetes</taxon>
        <taxon>Eurotiomycetidae</taxon>
        <taxon>Eurotiales</taxon>
        <taxon>Aspergillaceae</taxon>
        <taxon>Penicillium</taxon>
    </lineage>
</organism>
<dbReference type="Gene3D" id="3.90.25.10">
    <property type="entry name" value="UDP-galactose 4-epimerase, domain 1"/>
    <property type="match status" value="1"/>
</dbReference>
<dbReference type="Pfam" id="PF05368">
    <property type="entry name" value="NmrA"/>
    <property type="match status" value="1"/>
</dbReference>
<keyword evidence="2" id="KW-0560">Oxidoreductase</keyword>
<dbReference type="PANTHER" id="PTHR47706">
    <property type="entry name" value="NMRA-LIKE FAMILY PROTEIN"/>
    <property type="match status" value="1"/>
</dbReference>
<dbReference type="PANTHER" id="PTHR47706:SF9">
    <property type="entry name" value="NMRA-LIKE DOMAIN-CONTAINING PROTEIN-RELATED"/>
    <property type="match status" value="1"/>
</dbReference>
<evidence type="ECO:0000256" key="1">
    <source>
        <dbReference type="ARBA" id="ARBA00022857"/>
    </source>
</evidence>
<dbReference type="Proteomes" id="UP001215712">
    <property type="component" value="Unassembled WGS sequence"/>
</dbReference>